<dbReference type="EMBL" id="JAQHRD010000001">
    <property type="protein sequence ID" value="KAJ6446802.1"/>
    <property type="molecule type" value="Genomic_DNA"/>
</dbReference>
<proteinExistence type="predicted"/>
<name>A0AB34G5C4_9HYPO</name>
<comment type="caution">
    <text evidence="1">The sequence shown here is derived from an EMBL/GenBank/DDBJ whole genome shotgun (WGS) entry which is preliminary data.</text>
</comment>
<organism evidence="1 2">
    <name type="scientific">Purpureocillium lavendulum</name>
    <dbReference type="NCBI Taxonomy" id="1247861"/>
    <lineage>
        <taxon>Eukaryota</taxon>
        <taxon>Fungi</taxon>
        <taxon>Dikarya</taxon>
        <taxon>Ascomycota</taxon>
        <taxon>Pezizomycotina</taxon>
        <taxon>Sordariomycetes</taxon>
        <taxon>Hypocreomycetidae</taxon>
        <taxon>Hypocreales</taxon>
        <taxon>Ophiocordycipitaceae</taxon>
        <taxon>Purpureocillium</taxon>
    </lineage>
</organism>
<protein>
    <submittedName>
        <fullName evidence="1">Uncharacterized protein</fullName>
    </submittedName>
</protein>
<keyword evidence="2" id="KW-1185">Reference proteome</keyword>
<evidence type="ECO:0000313" key="2">
    <source>
        <dbReference type="Proteomes" id="UP001163105"/>
    </source>
</evidence>
<evidence type="ECO:0000313" key="1">
    <source>
        <dbReference type="EMBL" id="KAJ6446802.1"/>
    </source>
</evidence>
<dbReference type="Proteomes" id="UP001163105">
    <property type="component" value="Unassembled WGS sequence"/>
</dbReference>
<gene>
    <name evidence="1" type="ORF">O9K51_01575</name>
</gene>
<sequence>MCFETTLLYTVCLHHGAATRTDGCALGGRCTPRRRRTELTIGWCPKCAKSLSGLFPQSGDLGSPSAIRRFWLWVSRQSPPPNLATAPVKEYMVSKVAASELNGATVATADEEWEAWMLNKVRGEGAHVLKLRKREWEDRGWEGVRKDVVKQAQKETLEWAEGYLLI</sequence>
<reference evidence="1" key="1">
    <citation type="submission" date="2023-01" db="EMBL/GenBank/DDBJ databases">
        <title>The growth and conidiation of Purpureocillium lavendulum are regulated by nitrogen source and histone H3K14 acetylation.</title>
        <authorList>
            <person name="Tang P."/>
            <person name="Han J."/>
            <person name="Zhang C."/>
            <person name="Tang P."/>
            <person name="Qi F."/>
            <person name="Zhang K."/>
            <person name="Liang L."/>
        </authorList>
    </citation>
    <scope>NUCLEOTIDE SEQUENCE</scope>
    <source>
        <strain evidence="1">YMF1.00683</strain>
    </source>
</reference>
<dbReference type="AlphaFoldDB" id="A0AB34G5C4"/>
<accession>A0AB34G5C4</accession>